<dbReference type="GO" id="GO:0003677">
    <property type="term" value="F:DNA binding"/>
    <property type="evidence" value="ECO:0007669"/>
    <property type="project" value="UniProtKB-UniRule"/>
</dbReference>
<dbReference type="EMBL" id="JAAITQ010000035">
    <property type="protein sequence ID" value="NSE17537.1"/>
    <property type="molecule type" value="Genomic_DNA"/>
</dbReference>
<dbReference type="Proteomes" id="UP000737612">
    <property type="component" value="Unassembled WGS sequence"/>
</dbReference>
<feature type="DNA-binding region" description="H-T-H motif" evidence="2">
    <location>
        <begin position="24"/>
        <end position="43"/>
    </location>
</feature>
<reference evidence="8" key="3">
    <citation type="submission" date="2020-02" db="EMBL/GenBank/DDBJ databases">
        <authorList>
            <person name="Littmann E."/>
            <person name="Sorbara M."/>
        </authorList>
    </citation>
    <scope>NUCLEOTIDE SEQUENCE</scope>
    <source>
        <strain evidence="8">MSK.14.54</strain>
    </source>
</reference>
<dbReference type="AlphaFoldDB" id="A0A173WDR1"/>
<reference evidence="7" key="5">
    <citation type="submission" date="2022-01" db="EMBL/GenBank/DDBJ databases">
        <title>Collection of gut derived symbiotic bacterial strains cultured from healthy donors.</title>
        <authorList>
            <person name="Lin H."/>
            <person name="Kohout C."/>
            <person name="Waligurski E."/>
            <person name="Pamer E.G."/>
        </authorList>
    </citation>
    <scope>NUCLEOTIDE SEQUENCE</scope>
    <source>
        <strain evidence="7">DFI.5.49</strain>
    </source>
</reference>
<dbReference type="InterPro" id="IPR001647">
    <property type="entry name" value="HTH_TetR"/>
</dbReference>
<protein>
    <submittedName>
        <fullName evidence="6">TetR/AcrR family transcriptional regulator</fullName>
    </submittedName>
    <submittedName>
        <fullName evidence="4">Tetracycline repressor protein class B from transposon Tn10</fullName>
    </submittedName>
</protein>
<dbReference type="Proteomes" id="UP000095709">
    <property type="component" value="Unassembled WGS sequence"/>
</dbReference>
<dbReference type="RefSeq" id="WP_022461597.1">
    <property type="nucleotide sequence ID" value="NZ_CAXSRP010000014.1"/>
</dbReference>
<dbReference type="InterPro" id="IPR009057">
    <property type="entry name" value="Homeodomain-like_sf"/>
</dbReference>
<evidence type="ECO:0000313" key="11">
    <source>
        <dbReference type="Proteomes" id="UP000768180"/>
    </source>
</evidence>
<dbReference type="InterPro" id="IPR050624">
    <property type="entry name" value="HTH-type_Tx_Regulator"/>
</dbReference>
<reference evidence="6" key="4">
    <citation type="submission" date="2021-02" db="EMBL/GenBank/DDBJ databases">
        <title>Metagenome-assembled genomes from human diarrheal sample B26.</title>
        <authorList>
            <person name="Ateba T.P."/>
            <person name="Alayande K.A."/>
            <person name="Mwanza M."/>
        </authorList>
    </citation>
    <scope>NUCLEOTIDE SEQUENCE</scope>
    <source>
        <strain evidence="6">06WH</strain>
    </source>
</reference>
<gene>
    <name evidence="4" type="primary">tetR</name>
    <name evidence="4" type="ORF">ERS852406_00099</name>
    <name evidence="5" type="ORF">ERS852498_02603</name>
    <name evidence="8" type="ORF">G5B05_14275</name>
    <name evidence="6" type="ORF">JTJ23_00105</name>
    <name evidence="7" type="ORF">L0N21_12315</name>
</gene>
<dbReference type="PANTHER" id="PTHR43479">
    <property type="entry name" value="ACREF/ENVCD OPERON REPRESSOR-RELATED"/>
    <property type="match status" value="1"/>
</dbReference>
<evidence type="ECO:0000313" key="4">
    <source>
        <dbReference type="EMBL" id="CUN37679.1"/>
    </source>
</evidence>
<evidence type="ECO:0000256" key="2">
    <source>
        <dbReference type="PROSITE-ProRule" id="PRU00335"/>
    </source>
</evidence>
<dbReference type="EMBL" id="CYYV01000001">
    <property type="protein sequence ID" value="CUN37679.1"/>
    <property type="molecule type" value="Genomic_DNA"/>
</dbReference>
<dbReference type="PRINTS" id="PR00455">
    <property type="entry name" value="HTHTETR"/>
</dbReference>
<dbReference type="SUPFAM" id="SSF46689">
    <property type="entry name" value="Homeodomain-like"/>
    <property type="match status" value="1"/>
</dbReference>
<evidence type="ECO:0000259" key="3">
    <source>
        <dbReference type="PROSITE" id="PS50977"/>
    </source>
</evidence>
<dbReference type="PANTHER" id="PTHR43479:SF11">
    <property type="entry name" value="ACREF_ENVCD OPERON REPRESSOR-RELATED"/>
    <property type="match status" value="1"/>
</dbReference>
<keyword evidence="1 2" id="KW-0238">DNA-binding</keyword>
<dbReference type="EMBL" id="JAFHBD010000001">
    <property type="protein sequence ID" value="MBN2952014.1"/>
    <property type="molecule type" value="Genomic_DNA"/>
</dbReference>
<evidence type="ECO:0000313" key="9">
    <source>
        <dbReference type="Proteomes" id="UP000095706"/>
    </source>
</evidence>
<evidence type="ECO:0000256" key="1">
    <source>
        <dbReference type="ARBA" id="ARBA00023125"/>
    </source>
</evidence>
<dbReference type="STRING" id="1150298.ERS852406_00099"/>
<evidence type="ECO:0000313" key="5">
    <source>
        <dbReference type="EMBL" id="CUP70043.1"/>
    </source>
</evidence>
<evidence type="ECO:0000313" key="6">
    <source>
        <dbReference type="EMBL" id="MBN2952014.1"/>
    </source>
</evidence>
<evidence type="ECO:0000313" key="7">
    <source>
        <dbReference type="EMBL" id="MCG4766284.1"/>
    </source>
</evidence>
<evidence type="ECO:0000313" key="10">
    <source>
        <dbReference type="Proteomes" id="UP000095709"/>
    </source>
</evidence>
<dbReference type="Pfam" id="PF00440">
    <property type="entry name" value="TetR_N"/>
    <property type="match status" value="1"/>
</dbReference>
<keyword evidence="11" id="KW-1185">Reference proteome</keyword>
<organism evidence="4 9">
    <name type="scientific">Fusicatenibacter saccharivorans</name>
    <dbReference type="NCBI Taxonomy" id="1150298"/>
    <lineage>
        <taxon>Bacteria</taxon>
        <taxon>Bacillati</taxon>
        <taxon>Bacillota</taxon>
        <taxon>Clostridia</taxon>
        <taxon>Lachnospirales</taxon>
        <taxon>Lachnospiraceae</taxon>
        <taxon>Fusicatenibacter</taxon>
    </lineage>
</organism>
<accession>A0A173WDR1</accession>
<evidence type="ECO:0000313" key="8">
    <source>
        <dbReference type="EMBL" id="NSE17537.1"/>
    </source>
</evidence>
<name>A0A173WDR1_9FIRM</name>
<dbReference type="EMBL" id="CZAL01000014">
    <property type="protein sequence ID" value="CUP70043.1"/>
    <property type="molecule type" value="Genomic_DNA"/>
</dbReference>
<dbReference type="Proteomes" id="UP001199915">
    <property type="component" value="Unassembled WGS sequence"/>
</dbReference>
<reference evidence="8 11" key="2">
    <citation type="journal article" date="2020" name="Cell Host Microbe">
        <title>Functional and Genomic Variation between Human-Derived Isolates of Lachnospiraceae Reveals Inter- and Intra-Species Diversity.</title>
        <authorList>
            <person name="Sorbara M.T."/>
            <person name="Littmann E.R."/>
            <person name="Fontana E."/>
            <person name="Moody T.U."/>
            <person name="Kohout C.E."/>
            <person name="Gjonbalaj M."/>
            <person name="Eaton V."/>
            <person name="Seok R."/>
            <person name="Leiner I.M."/>
            <person name="Pamer E.G."/>
        </authorList>
    </citation>
    <scope>NUCLEOTIDE SEQUENCE [LARGE SCALE GENOMIC DNA]</scope>
    <source>
        <strain evidence="8 11">MSK.14.54</strain>
    </source>
</reference>
<dbReference type="Gene3D" id="1.10.357.10">
    <property type="entry name" value="Tetracycline Repressor, domain 2"/>
    <property type="match status" value="1"/>
</dbReference>
<dbReference type="PROSITE" id="PS50977">
    <property type="entry name" value="HTH_TETR_2"/>
    <property type="match status" value="1"/>
</dbReference>
<dbReference type="Proteomes" id="UP000095706">
    <property type="component" value="Unassembled WGS sequence"/>
</dbReference>
<reference evidence="9 10" key="1">
    <citation type="submission" date="2015-09" db="EMBL/GenBank/DDBJ databases">
        <authorList>
            <consortium name="Pathogen Informatics"/>
        </authorList>
    </citation>
    <scope>NUCLEOTIDE SEQUENCE [LARGE SCALE GENOMIC DNA]</scope>
    <source>
        <strain evidence="4 9">2789STDY5608849</strain>
        <strain evidence="5 10">2789STDY5834885</strain>
    </source>
</reference>
<dbReference type="OrthoDB" id="9808476at2"/>
<proteinExistence type="predicted"/>
<sequence>MDNRQLIMNSALTLFYESGYDAVGVQQIVDSAGVSKPTLYYYFGSKQGLLEALLNEHFQPMEQKLIEASETGKNIPEKLYRIARAFFNGASEDPKFHMLMMALFYSGRKSEGFRTVYPMIDRFYHLCVDVFDNASAELGNMNGRQEQFAVGFSGILMHYLMMTAGDQSDLSNLVVRDEEVYRLVHQFMYGIYS</sequence>
<dbReference type="Proteomes" id="UP000768180">
    <property type="component" value="Unassembled WGS sequence"/>
</dbReference>
<feature type="domain" description="HTH tetR-type" evidence="3">
    <location>
        <begin position="1"/>
        <end position="61"/>
    </location>
</feature>
<dbReference type="EMBL" id="JAKNFS010000016">
    <property type="protein sequence ID" value="MCG4766284.1"/>
    <property type="molecule type" value="Genomic_DNA"/>
</dbReference>